<dbReference type="InterPro" id="IPR016187">
    <property type="entry name" value="CTDL_fold"/>
</dbReference>
<reference evidence="1" key="2">
    <citation type="submission" date="2023-04" db="EMBL/GenBank/DDBJ databases">
        <authorList>
            <person name="Bu L."/>
            <person name="Lu L."/>
            <person name="Laidemitt M.R."/>
            <person name="Zhang S.M."/>
            <person name="Mutuku M."/>
            <person name="Mkoji G."/>
            <person name="Steinauer M."/>
            <person name="Loker E.S."/>
        </authorList>
    </citation>
    <scope>NUCLEOTIDE SEQUENCE</scope>
    <source>
        <strain evidence="1">KasaAsao</strain>
        <tissue evidence="1">Whole Snail</tissue>
    </source>
</reference>
<dbReference type="AlphaFoldDB" id="A0AAD8BAG7"/>
<keyword evidence="2" id="KW-1185">Reference proteome</keyword>
<protein>
    <recommendedName>
        <fullName evidence="3">C-type lectin domain-containing protein</fullName>
    </recommendedName>
</protein>
<proteinExistence type="predicted"/>
<accession>A0AAD8BAG7</accession>
<dbReference type="SUPFAM" id="SSF56436">
    <property type="entry name" value="C-type lectin-like"/>
    <property type="match status" value="1"/>
</dbReference>
<gene>
    <name evidence="1" type="ORF">Bpfe_019503</name>
</gene>
<organism evidence="1 2">
    <name type="scientific">Biomphalaria pfeifferi</name>
    <name type="common">Bloodfluke planorb</name>
    <name type="synonym">Freshwater snail</name>
    <dbReference type="NCBI Taxonomy" id="112525"/>
    <lineage>
        <taxon>Eukaryota</taxon>
        <taxon>Metazoa</taxon>
        <taxon>Spiralia</taxon>
        <taxon>Lophotrochozoa</taxon>
        <taxon>Mollusca</taxon>
        <taxon>Gastropoda</taxon>
        <taxon>Heterobranchia</taxon>
        <taxon>Euthyneura</taxon>
        <taxon>Panpulmonata</taxon>
        <taxon>Hygrophila</taxon>
        <taxon>Lymnaeoidea</taxon>
        <taxon>Planorbidae</taxon>
        <taxon>Biomphalaria</taxon>
    </lineage>
</organism>
<reference evidence="1" key="1">
    <citation type="journal article" date="2023" name="PLoS Negl. Trop. Dis.">
        <title>A genome sequence for Biomphalaria pfeifferi, the major vector snail for the human-infecting parasite Schistosoma mansoni.</title>
        <authorList>
            <person name="Bu L."/>
            <person name="Lu L."/>
            <person name="Laidemitt M.R."/>
            <person name="Zhang S.M."/>
            <person name="Mutuku M."/>
            <person name="Mkoji G."/>
            <person name="Steinauer M."/>
            <person name="Loker E.S."/>
        </authorList>
    </citation>
    <scope>NUCLEOTIDE SEQUENCE</scope>
    <source>
        <strain evidence="1">KasaAsao</strain>
    </source>
</reference>
<dbReference type="Proteomes" id="UP001233172">
    <property type="component" value="Unassembled WGS sequence"/>
</dbReference>
<evidence type="ECO:0008006" key="3">
    <source>
        <dbReference type="Google" id="ProtNLM"/>
    </source>
</evidence>
<sequence length="71" mass="8415">MTFIHDIMIWHGLDKLEDGFTYRWADDNKPAQNLKFSGHSTTNCTAFWTIDKSIMIERCTVFCLHFLCEIR</sequence>
<name>A0AAD8BAG7_BIOPF</name>
<evidence type="ECO:0000313" key="2">
    <source>
        <dbReference type="Proteomes" id="UP001233172"/>
    </source>
</evidence>
<dbReference type="EMBL" id="JASAOG010000108">
    <property type="protein sequence ID" value="KAK0050983.1"/>
    <property type="molecule type" value="Genomic_DNA"/>
</dbReference>
<evidence type="ECO:0000313" key="1">
    <source>
        <dbReference type="EMBL" id="KAK0050983.1"/>
    </source>
</evidence>
<comment type="caution">
    <text evidence="1">The sequence shown here is derived from an EMBL/GenBank/DDBJ whole genome shotgun (WGS) entry which is preliminary data.</text>
</comment>